<dbReference type="Proteomes" id="UP001595892">
    <property type="component" value="Unassembled WGS sequence"/>
</dbReference>
<keyword evidence="1 5" id="KW-0812">Transmembrane</keyword>
<dbReference type="Pfam" id="PF07690">
    <property type="entry name" value="MFS_1"/>
    <property type="match status" value="2"/>
</dbReference>
<evidence type="ECO:0000256" key="3">
    <source>
        <dbReference type="ARBA" id="ARBA00023136"/>
    </source>
</evidence>
<proteinExistence type="predicted"/>
<feature type="transmembrane region" description="Helical" evidence="5">
    <location>
        <begin position="335"/>
        <end position="357"/>
    </location>
</feature>
<dbReference type="PANTHER" id="PTHR23521:SF3">
    <property type="entry name" value="MFS TRANSPORTER"/>
    <property type="match status" value="1"/>
</dbReference>
<keyword evidence="2 5" id="KW-1133">Transmembrane helix</keyword>
<dbReference type="InterPro" id="IPR011701">
    <property type="entry name" value="MFS"/>
</dbReference>
<sequence>MAGSTIRAPAVPLPMLQTLRPIASLLLGVALLLGGTGLLNTLIQLQGSTLGFSDTLLGALTSAYYLGFLAGTFIGPPLVRRIGHIRAFGFYAATCACGVLLHALAEAPALWMVLRVVVGMALVGLYTVIESWLNAQAGPTQRGSVFASYMMVNLGALAVAQQLLRVDLDPVLLLFVLSGLLVTASTLPVLITRMSQPVLAPTPRLAVRRLFATAPTAGVGAIVSGLAMGAFWGMVPVWGMRIGLDAAEIGTYMSVAIVGGAALQIPLGRLSDRRDRRLALAIVCALACALALAAPLTADLRLTPYAIAFLYGGMAFAVYPIVVAHLLDHLSPEEVLAASSSVLLLNGLGSAIGPLIAGALMGALGPGVLFAWFAATQGGLGAYALYRYYAFRRARALEPHFQPMLRTTPEALGLIVENENADGATPADPEAGSQAPTPPR</sequence>
<reference evidence="8" key="1">
    <citation type="journal article" date="2019" name="Int. J. Syst. Evol. Microbiol.">
        <title>The Global Catalogue of Microorganisms (GCM) 10K type strain sequencing project: providing services to taxonomists for standard genome sequencing and annotation.</title>
        <authorList>
            <consortium name="The Broad Institute Genomics Platform"/>
            <consortium name="The Broad Institute Genome Sequencing Center for Infectious Disease"/>
            <person name="Wu L."/>
            <person name="Ma J."/>
        </authorList>
    </citation>
    <scope>NUCLEOTIDE SEQUENCE [LARGE SCALE GENOMIC DNA]</scope>
    <source>
        <strain evidence="8">CGMCC 1.13574</strain>
    </source>
</reference>
<evidence type="ECO:0000256" key="4">
    <source>
        <dbReference type="SAM" id="MobiDB-lite"/>
    </source>
</evidence>
<feature type="transmembrane region" description="Helical" evidence="5">
    <location>
        <begin position="145"/>
        <end position="164"/>
    </location>
</feature>
<dbReference type="Gene3D" id="1.20.1250.20">
    <property type="entry name" value="MFS general substrate transporter like domains"/>
    <property type="match status" value="2"/>
</dbReference>
<comment type="caution">
    <text evidence="7">The sequence shown here is derived from an EMBL/GenBank/DDBJ whole genome shotgun (WGS) entry which is preliminary data.</text>
</comment>
<organism evidence="7 8">
    <name type="scientific">Coralloluteibacterium thermophilum</name>
    <dbReference type="NCBI Taxonomy" id="2707049"/>
    <lineage>
        <taxon>Bacteria</taxon>
        <taxon>Pseudomonadati</taxon>
        <taxon>Pseudomonadota</taxon>
        <taxon>Gammaproteobacteria</taxon>
        <taxon>Lysobacterales</taxon>
        <taxon>Lysobacteraceae</taxon>
        <taxon>Coralloluteibacterium</taxon>
    </lineage>
</organism>
<feature type="transmembrane region" description="Helical" evidence="5">
    <location>
        <begin position="170"/>
        <end position="190"/>
    </location>
</feature>
<feature type="region of interest" description="Disordered" evidence="4">
    <location>
        <begin position="420"/>
        <end position="440"/>
    </location>
</feature>
<keyword evidence="8" id="KW-1185">Reference proteome</keyword>
<name>A0ABV9NMI2_9GAMM</name>
<feature type="transmembrane region" description="Helical" evidence="5">
    <location>
        <begin position="21"/>
        <end position="43"/>
    </location>
</feature>
<accession>A0ABV9NMI2</accession>
<feature type="transmembrane region" description="Helical" evidence="5">
    <location>
        <begin position="302"/>
        <end position="323"/>
    </location>
</feature>
<feature type="transmembrane region" description="Helical" evidence="5">
    <location>
        <begin position="87"/>
        <end position="105"/>
    </location>
</feature>
<dbReference type="PROSITE" id="PS50850">
    <property type="entry name" value="MFS"/>
    <property type="match status" value="1"/>
</dbReference>
<dbReference type="InterPro" id="IPR047200">
    <property type="entry name" value="MFS_YcaD-like"/>
</dbReference>
<evidence type="ECO:0000256" key="2">
    <source>
        <dbReference type="ARBA" id="ARBA00022989"/>
    </source>
</evidence>
<dbReference type="SUPFAM" id="SSF103473">
    <property type="entry name" value="MFS general substrate transporter"/>
    <property type="match status" value="1"/>
</dbReference>
<dbReference type="RefSeq" id="WP_377003791.1">
    <property type="nucleotide sequence ID" value="NZ_JBHSGG010000017.1"/>
</dbReference>
<keyword evidence="3 5" id="KW-0472">Membrane</keyword>
<feature type="transmembrane region" description="Helical" evidence="5">
    <location>
        <begin position="278"/>
        <end position="296"/>
    </location>
</feature>
<feature type="domain" description="Major facilitator superfamily (MFS) profile" evidence="6">
    <location>
        <begin position="213"/>
        <end position="440"/>
    </location>
</feature>
<feature type="transmembrane region" description="Helical" evidence="5">
    <location>
        <begin position="210"/>
        <end position="234"/>
    </location>
</feature>
<feature type="transmembrane region" description="Helical" evidence="5">
    <location>
        <begin position="363"/>
        <end position="386"/>
    </location>
</feature>
<dbReference type="EMBL" id="JBHSGG010000017">
    <property type="protein sequence ID" value="MFC4727773.1"/>
    <property type="molecule type" value="Genomic_DNA"/>
</dbReference>
<feature type="transmembrane region" description="Helical" evidence="5">
    <location>
        <begin position="55"/>
        <end position="75"/>
    </location>
</feature>
<evidence type="ECO:0000256" key="5">
    <source>
        <dbReference type="SAM" id="Phobius"/>
    </source>
</evidence>
<feature type="transmembrane region" description="Helical" evidence="5">
    <location>
        <begin position="246"/>
        <end position="266"/>
    </location>
</feature>
<evidence type="ECO:0000313" key="8">
    <source>
        <dbReference type="Proteomes" id="UP001595892"/>
    </source>
</evidence>
<dbReference type="CDD" id="cd17477">
    <property type="entry name" value="MFS_YcaD_like"/>
    <property type="match status" value="1"/>
</dbReference>
<evidence type="ECO:0000256" key="1">
    <source>
        <dbReference type="ARBA" id="ARBA00022692"/>
    </source>
</evidence>
<gene>
    <name evidence="7" type="ORF">ACFO3Q_06265</name>
</gene>
<dbReference type="PANTHER" id="PTHR23521">
    <property type="entry name" value="TRANSPORTER MFS SUPERFAMILY"/>
    <property type="match status" value="1"/>
</dbReference>
<protein>
    <submittedName>
        <fullName evidence="7">MFS transporter</fullName>
    </submittedName>
</protein>
<dbReference type="InterPro" id="IPR020846">
    <property type="entry name" value="MFS_dom"/>
</dbReference>
<dbReference type="InterPro" id="IPR036259">
    <property type="entry name" value="MFS_trans_sf"/>
</dbReference>
<feature type="transmembrane region" description="Helical" evidence="5">
    <location>
        <begin position="111"/>
        <end position="133"/>
    </location>
</feature>
<evidence type="ECO:0000259" key="6">
    <source>
        <dbReference type="PROSITE" id="PS50850"/>
    </source>
</evidence>
<evidence type="ECO:0000313" key="7">
    <source>
        <dbReference type="EMBL" id="MFC4727773.1"/>
    </source>
</evidence>